<keyword evidence="3" id="KW-1133">Transmembrane helix</keyword>
<organism evidence="4 5">
    <name type="scientific">Bacillus thermotolerans</name>
    <name type="common">Quasibacillus thermotolerans</name>
    <dbReference type="NCBI Taxonomy" id="1221996"/>
    <lineage>
        <taxon>Bacteria</taxon>
        <taxon>Bacillati</taxon>
        <taxon>Bacillota</taxon>
        <taxon>Bacilli</taxon>
        <taxon>Bacillales</taxon>
        <taxon>Bacillaceae</taxon>
        <taxon>Bacillus</taxon>
    </lineage>
</organism>
<comment type="similarity">
    <text evidence="1">Belongs to the peptidase U4 family.</text>
</comment>
<keyword evidence="1" id="KW-0749">Sporulation</keyword>
<proteinExistence type="inferred from homology"/>
<gene>
    <name evidence="4" type="ORF">QY95_00127</name>
</gene>
<accession>A0A0F5IA09</accession>
<dbReference type="Pfam" id="PF03419">
    <property type="entry name" value="Peptidase_U4"/>
    <property type="match status" value="1"/>
</dbReference>
<protein>
    <recommendedName>
        <fullName evidence="1">Sporulation sigma-E factor-processing peptidase</fullName>
        <ecNumber evidence="1">3.4.23.-</ecNumber>
    </recommendedName>
    <alternativeName>
        <fullName evidence="1">Membrane-associated aspartic protease</fullName>
    </alternativeName>
    <alternativeName>
        <fullName evidence="1">Stage II sporulation protein GA</fullName>
    </alternativeName>
</protein>
<keyword evidence="1" id="KW-1003">Cell membrane</keyword>
<evidence type="ECO:0000313" key="4">
    <source>
        <dbReference type="EMBL" id="KKB42278.1"/>
    </source>
</evidence>
<dbReference type="OrthoDB" id="2690199at2"/>
<feature type="transmembrane region" description="Helical" evidence="3">
    <location>
        <begin position="130"/>
        <end position="147"/>
    </location>
</feature>
<comment type="function">
    <text evidence="1">Probable aspartic protease that is responsible for the proteolytic cleavage of the RNA polymerase sigma E factor (SigE/spoIIGB) to yield the active peptide in the mother cell during sporulation. Responds to a signal from the forespore that is triggered by the extracellular signal protein SpoIIR.</text>
</comment>
<sequence>MVVYLDALWLLNWFADALLLWIAAIFLKKSVKWYRLAAGGLIGSASIWLMVTPIAEEAGHPVAKIMLSVLMVLAAFGFKRWKYFLVHLAAFYFSTFLTGGLLLGIHYFIQFDMQMESAVFLAELKGFGDPVSWLFVMFGLPIAFYFAKGRADEFETARLQHDQLLHVKIRINEQEFLLKGLVDTGNQLYDPISKAPVMLVSVNGLEDQLPAQILEAAENPEVLLFQEKELPEEWLEKMRLIPAQSVGKSHQLLPAFKPDFLEISNGVKTTVVSKGVVSFTTMRLSSDDQFSCILHPKMALPLSYEEVS</sequence>
<dbReference type="STRING" id="1221996.QY95_00127"/>
<dbReference type="GO" id="GO:0030435">
    <property type="term" value="P:sporulation resulting in formation of a cellular spore"/>
    <property type="evidence" value="ECO:0007669"/>
    <property type="project" value="UniProtKB-KW"/>
</dbReference>
<keyword evidence="1" id="KW-0064">Aspartyl protease</keyword>
<comment type="subunit">
    <text evidence="1">Self-associates. Interacts with SigE. Interacts with SpoIIR.</text>
</comment>
<comment type="subcellular location">
    <subcellularLocation>
        <location evidence="1">Cell membrane</location>
    </subcellularLocation>
</comment>
<dbReference type="GO" id="GO:0005886">
    <property type="term" value="C:plasma membrane"/>
    <property type="evidence" value="ECO:0007669"/>
    <property type="project" value="UniProtKB-SubCell"/>
</dbReference>
<dbReference type="RefSeq" id="WP_039231982.1">
    <property type="nucleotide sequence ID" value="NZ_JWIQ02000011.1"/>
</dbReference>
<feature type="active site" evidence="2">
    <location>
        <position position="183"/>
    </location>
</feature>
<feature type="transmembrane region" description="Helical" evidence="3">
    <location>
        <begin position="34"/>
        <end position="55"/>
    </location>
</feature>
<name>A0A0F5I281_BACTR</name>
<dbReference type="AlphaFoldDB" id="A0A0F5I281"/>
<keyword evidence="1" id="KW-0645">Protease</keyword>
<evidence type="ECO:0000256" key="3">
    <source>
        <dbReference type="SAM" id="Phobius"/>
    </source>
</evidence>
<dbReference type="GO" id="GO:0006508">
    <property type="term" value="P:proteolysis"/>
    <property type="evidence" value="ECO:0007669"/>
    <property type="project" value="UniProtKB-KW"/>
</dbReference>
<feature type="transmembrane region" description="Helical" evidence="3">
    <location>
        <begin position="90"/>
        <end position="110"/>
    </location>
</feature>
<evidence type="ECO:0000313" key="5">
    <source>
        <dbReference type="Proteomes" id="UP000031563"/>
    </source>
</evidence>
<keyword evidence="5" id="KW-1185">Reference proteome</keyword>
<feature type="transmembrane region" description="Helical" evidence="3">
    <location>
        <begin position="6"/>
        <end position="27"/>
    </location>
</feature>
<evidence type="ECO:0000256" key="1">
    <source>
        <dbReference type="PIRNR" id="PIRNR018571"/>
    </source>
</evidence>
<dbReference type="EMBL" id="JWIR02000012">
    <property type="protein sequence ID" value="KKB42278.1"/>
    <property type="molecule type" value="Genomic_DNA"/>
</dbReference>
<dbReference type="Proteomes" id="UP000031563">
    <property type="component" value="Unassembled WGS sequence"/>
</dbReference>
<keyword evidence="1" id="KW-0378">Hydrolase</keyword>
<evidence type="ECO:0000256" key="2">
    <source>
        <dbReference type="PIRSR" id="PIRSR018571-1"/>
    </source>
</evidence>
<dbReference type="PIRSF" id="PIRSF018571">
    <property type="entry name" value="SpoIIGA"/>
    <property type="match status" value="1"/>
</dbReference>
<reference evidence="4" key="1">
    <citation type="submission" date="2015-02" db="EMBL/GenBank/DDBJ databases">
        <title>Genome Assembly of Bacillaceae bacterium MTCC 8252.</title>
        <authorList>
            <person name="Verma A."/>
            <person name="Khatri I."/>
            <person name="Mual P."/>
            <person name="Subramanian S."/>
            <person name="Krishnamurthi S."/>
        </authorList>
    </citation>
    <scope>NUCLEOTIDE SEQUENCE [LARGE SCALE GENOMIC DNA]</scope>
    <source>
        <strain evidence="4">MTCC 8252</strain>
    </source>
</reference>
<keyword evidence="1 3" id="KW-0472">Membrane</keyword>
<dbReference type="EC" id="3.4.23.-" evidence="1"/>
<comment type="caution">
    <text evidence="4">The sequence shown here is derived from an EMBL/GenBank/DDBJ whole genome shotgun (WGS) entry which is preliminary data.</text>
</comment>
<keyword evidence="3" id="KW-0812">Transmembrane</keyword>
<dbReference type="GO" id="GO:0030436">
    <property type="term" value="P:asexual sporulation"/>
    <property type="evidence" value="ECO:0007669"/>
    <property type="project" value="InterPro"/>
</dbReference>
<dbReference type="GO" id="GO:0004190">
    <property type="term" value="F:aspartic-type endopeptidase activity"/>
    <property type="evidence" value="ECO:0007669"/>
    <property type="project" value="UniProtKB-KW"/>
</dbReference>
<dbReference type="InterPro" id="IPR005081">
    <property type="entry name" value="SpoIIGA"/>
</dbReference>
<feature type="transmembrane region" description="Helical" evidence="3">
    <location>
        <begin position="61"/>
        <end position="78"/>
    </location>
</feature>
<dbReference type="NCBIfam" id="TIGR02854">
    <property type="entry name" value="spore_II_GA"/>
    <property type="match status" value="1"/>
</dbReference>
<accession>A0A0F5I281</accession>